<dbReference type="InterPro" id="IPR012349">
    <property type="entry name" value="Split_barrel_FMN-bd"/>
</dbReference>
<dbReference type="PANTHER" id="PTHR42815">
    <property type="entry name" value="FAD-BINDING, PUTATIVE (AFU_ORTHOLOGUE AFUA_6G07600)-RELATED"/>
    <property type="match status" value="1"/>
</dbReference>
<protein>
    <submittedName>
        <fullName evidence="1">Pyridoxamine 5'-phosphate oxidase family protein</fullName>
        <ecNumber evidence="1">1.-.-.-</ecNumber>
        <ecNumber evidence="1">1.4.3.5</ecNumber>
    </submittedName>
</protein>
<evidence type="ECO:0000313" key="2">
    <source>
        <dbReference type="Proteomes" id="UP001344658"/>
    </source>
</evidence>
<dbReference type="Proteomes" id="UP001344658">
    <property type="component" value="Unassembled WGS sequence"/>
</dbReference>
<keyword evidence="1" id="KW-0560">Oxidoreductase</keyword>
<evidence type="ECO:0000313" key="1">
    <source>
        <dbReference type="EMBL" id="MEE4546565.1"/>
    </source>
</evidence>
<sequence>MRTDGTGFHDGELAVQQRAGVRLQAARLTGMLAAPALTGGARQFLAGRELAALTARDAAGLLWTVPLSGPAGFLDVVDDATLDVLALPASDGPLGGGPERGGQVGLIAVDFARRRRFRVNGTVAATGPTGFCVAAEQAYGNCPQYIQRREVLPGRGSAARAAERHDTLDEADAGLIRAADTFFLGTEHPTRGADASHRGGEPGFVRVADGRVWWPDYPGNNMFNSLGNIAADGSAALLFPDFGTGTALQLSGEAVVEWTEPGAPGDDGGTGRRVGFTPRRVVRTVMPVRGAGTIRYPHNPPVTRHPAA</sequence>
<proteinExistence type="predicted"/>
<dbReference type="GO" id="GO:0004733">
    <property type="term" value="F:pyridoxamine phosphate oxidase activity"/>
    <property type="evidence" value="ECO:0007669"/>
    <property type="project" value="UniProtKB-EC"/>
</dbReference>
<comment type="caution">
    <text evidence="1">The sequence shown here is derived from an EMBL/GenBank/DDBJ whole genome shotgun (WGS) entry which is preliminary data.</text>
</comment>
<dbReference type="EC" id="1.4.3.5" evidence="1"/>
<organism evidence="1 2">
    <name type="scientific">Actinacidiphila polyblastidii</name>
    <dbReference type="NCBI Taxonomy" id="3110430"/>
    <lineage>
        <taxon>Bacteria</taxon>
        <taxon>Bacillati</taxon>
        <taxon>Actinomycetota</taxon>
        <taxon>Actinomycetes</taxon>
        <taxon>Kitasatosporales</taxon>
        <taxon>Streptomycetaceae</taxon>
        <taxon>Actinacidiphila</taxon>
    </lineage>
</organism>
<gene>
    <name evidence="1" type="ORF">V2S66_31950</name>
</gene>
<dbReference type="EC" id="1.-.-.-" evidence="1"/>
<reference evidence="1 2" key="1">
    <citation type="submission" date="2023-12" db="EMBL/GenBank/DDBJ databases">
        <title>Streptomyces sp. V4-01.</title>
        <authorList>
            <person name="Somphong A."/>
            <person name="Phongsopitanun W."/>
        </authorList>
    </citation>
    <scope>NUCLEOTIDE SEQUENCE [LARGE SCALE GENOMIC DNA]</scope>
    <source>
        <strain evidence="1 2">V4-01</strain>
    </source>
</reference>
<dbReference type="EMBL" id="JAZEWV010000048">
    <property type="protein sequence ID" value="MEE4546565.1"/>
    <property type="molecule type" value="Genomic_DNA"/>
</dbReference>
<keyword evidence="2" id="KW-1185">Reference proteome</keyword>
<dbReference type="RefSeq" id="WP_330800265.1">
    <property type="nucleotide sequence ID" value="NZ_JAZEWV010000048.1"/>
</dbReference>
<dbReference type="SUPFAM" id="SSF50475">
    <property type="entry name" value="FMN-binding split barrel"/>
    <property type="match status" value="1"/>
</dbReference>
<dbReference type="Gene3D" id="2.30.110.10">
    <property type="entry name" value="Electron Transport, Fmn-binding Protein, Chain A"/>
    <property type="match status" value="1"/>
</dbReference>
<dbReference type="PANTHER" id="PTHR42815:SF2">
    <property type="entry name" value="FAD-BINDING, PUTATIVE (AFU_ORTHOLOGUE AFUA_6G07600)-RELATED"/>
    <property type="match status" value="1"/>
</dbReference>
<name>A0ABU7PLA7_9ACTN</name>
<accession>A0ABU7PLA7</accession>